<keyword evidence="6" id="KW-0963">Cytoplasm</keyword>
<keyword evidence="11" id="KW-1185">Reference proteome</keyword>
<dbReference type="InterPro" id="IPR012094">
    <property type="entry name" value="tRNA_Ile_lys_synt"/>
</dbReference>
<evidence type="ECO:0000256" key="5">
    <source>
        <dbReference type="ARBA" id="ARBA00048539"/>
    </source>
</evidence>
<dbReference type="EMBL" id="RDQZ01000003">
    <property type="protein sequence ID" value="RXH16417.1"/>
    <property type="molecule type" value="Genomic_DNA"/>
</dbReference>
<sequence>MSDDDNSPISVRAAKQLFAELRGARALVLAVSGGPDSVALMWLAARWRHSLARGPDITVVTVDHGLRKEAAREAREVKRLATGLGLAHRTLRWRGAKPNAGLPAAAREARYRLLAQAARAAGASHVLTAHTRDDQAETLLMRLFRGSGIAGLSAMARLSTRDGLVLARPLLDVPKSQLIATLKRAGIGFAEDPTNRDPAFTRPRLRALLPQLAAEGGDIRTLVRLAGRLARANAAVEVLTDGAERFLRLRDRGHQPQPGVRSFEASAFATLPEEVRLRLLLRAIDATGHEGPAELGKVETLLATLDQAMTAPANGRAILKQTLLKQTLAGALISLAGGRIHIAPAPVRRPPRRLQRDEKGG</sequence>
<name>A0AAE5WY70_9BRAD</name>
<gene>
    <name evidence="6 8" type="primary">tilS</name>
    <name evidence="9" type="ORF">EAS56_05290</name>
    <name evidence="8" type="ORF">XH91_06845</name>
</gene>
<dbReference type="KEGG" id="bgz:XH91_06845"/>
<evidence type="ECO:0000256" key="6">
    <source>
        <dbReference type="HAMAP-Rule" id="MF_01161"/>
    </source>
</evidence>
<dbReference type="CDD" id="cd01992">
    <property type="entry name" value="TilS_N"/>
    <property type="match status" value="1"/>
</dbReference>
<evidence type="ECO:0000256" key="1">
    <source>
        <dbReference type="ARBA" id="ARBA00022598"/>
    </source>
</evidence>
<dbReference type="InterPro" id="IPR012795">
    <property type="entry name" value="tRNA_Ile_lys_synt_N"/>
</dbReference>
<comment type="similarity">
    <text evidence="6">Belongs to the tRNA(Ile)-lysidine synthase family.</text>
</comment>
<dbReference type="GO" id="GO:0005737">
    <property type="term" value="C:cytoplasm"/>
    <property type="evidence" value="ECO:0007669"/>
    <property type="project" value="UniProtKB-SubCell"/>
</dbReference>
<keyword evidence="1 6" id="KW-0436">Ligase</keyword>
<organism evidence="8 10">
    <name type="scientific">Bradyrhizobium guangzhouense</name>
    <dbReference type="NCBI Taxonomy" id="1325095"/>
    <lineage>
        <taxon>Bacteria</taxon>
        <taxon>Pseudomonadati</taxon>
        <taxon>Pseudomonadota</taxon>
        <taxon>Alphaproteobacteria</taxon>
        <taxon>Hyphomicrobiales</taxon>
        <taxon>Nitrobacteraceae</taxon>
        <taxon>Bradyrhizobium</taxon>
    </lineage>
</organism>
<evidence type="ECO:0000256" key="3">
    <source>
        <dbReference type="ARBA" id="ARBA00022741"/>
    </source>
</evidence>
<proteinExistence type="inferred from homology"/>
<reference evidence="8 10" key="1">
    <citation type="submission" date="2018-06" db="EMBL/GenBank/DDBJ databases">
        <title>Comparative genomics of rhizobia nodulating Arachis hypogaea in China.</title>
        <authorList>
            <person name="Li Y."/>
        </authorList>
    </citation>
    <scope>NUCLEOTIDE SEQUENCE [LARGE SCALE GENOMIC DNA]</scope>
    <source>
        <strain evidence="8 10">CCBAU 51670</strain>
    </source>
</reference>
<keyword evidence="2 6" id="KW-0819">tRNA processing</keyword>
<dbReference type="GO" id="GO:0032267">
    <property type="term" value="F:tRNA(Ile)-lysidine synthase activity"/>
    <property type="evidence" value="ECO:0007669"/>
    <property type="project" value="UniProtKB-EC"/>
</dbReference>
<comment type="domain">
    <text evidence="6">The N-terminal region contains the highly conserved SGGXDS motif, predicted to be a P-loop motif involved in ATP binding.</text>
</comment>
<dbReference type="PANTHER" id="PTHR43033:SF1">
    <property type="entry name" value="TRNA(ILE)-LYSIDINE SYNTHASE-RELATED"/>
    <property type="match status" value="1"/>
</dbReference>
<dbReference type="InterPro" id="IPR011063">
    <property type="entry name" value="TilS/TtcA_N"/>
</dbReference>
<dbReference type="Proteomes" id="UP000288972">
    <property type="component" value="Chromosome"/>
</dbReference>
<evidence type="ECO:0000313" key="10">
    <source>
        <dbReference type="Proteomes" id="UP000288972"/>
    </source>
</evidence>
<dbReference type="EMBL" id="CP030053">
    <property type="protein sequence ID" value="QAU45095.1"/>
    <property type="molecule type" value="Genomic_DNA"/>
</dbReference>
<comment type="function">
    <text evidence="6">Ligates lysine onto the cytidine present at position 34 of the AUA codon-specific tRNA(Ile) that contains the anticodon CAU, in an ATP-dependent manner. Cytidine is converted to lysidine, thus changing the amino acid specificity of the tRNA from methionine to isoleucine.</text>
</comment>
<evidence type="ECO:0000259" key="7">
    <source>
        <dbReference type="Pfam" id="PF01171"/>
    </source>
</evidence>
<keyword evidence="3 6" id="KW-0547">Nucleotide-binding</keyword>
<keyword evidence="4 6" id="KW-0067">ATP-binding</keyword>
<dbReference type="Pfam" id="PF01171">
    <property type="entry name" value="ATP_bind_3"/>
    <property type="match status" value="1"/>
</dbReference>
<evidence type="ECO:0000256" key="4">
    <source>
        <dbReference type="ARBA" id="ARBA00022840"/>
    </source>
</evidence>
<dbReference type="EC" id="6.3.4.19" evidence="6"/>
<reference evidence="9 11" key="2">
    <citation type="submission" date="2018-10" db="EMBL/GenBank/DDBJ databases">
        <title>Bradyrhizobium sp. nov., effective nodules isolated from peanut in China.</title>
        <authorList>
            <person name="Li Y."/>
        </authorList>
    </citation>
    <scope>NUCLEOTIDE SEQUENCE [LARGE SCALE GENOMIC DNA]</scope>
    <source>
        <strain evidence="9 11">CCBAU 53426</strain>
    </source>
</reference>
<feature type="domain" description="tRNA(Ile)-lysidine/2-thiocytidine synthase N-terminal" evidence="7">
    <location>
        <begin position="27"/>
        <end position="207"/>
    </location>
</feature>
<dbReference type="GO" id="GO:0006400">
    <property type="term" value="P:tRNA modification"/>
    <property type="evidence" value="ECO:0007669"/>
    <property type="project" value="UniProtKB-UniRule"/>
</dbReference>
<dbReference type="NCBIfam" id="TIGR02432">
    <property type="entry name" value="lysidine_TilS_N"/>
    <property type="match status" value="1"/>
</dbReference>
<dbReference type="RefSeq" id="WP_128949870.1">
    <property type="nucleotide sequence ID" value="NZ_CP030053.1"/>
</dbReference>
<comment type="subcellular location">
    <subcellularLocation>
        <location evidence="6">Cytoplasm</location>
    </subcellularLocation>
</comment>
<dbReference type="SUPFAM" id="SSF52402">
    <property type="entry name" value="Adenine nucleotide alpha hydrolases-like"/>
    <property type="match status" value="1"/>
</dbReference>
<protein>
    <recommendedName>
        <fullName evidence="6">tRNA(Ile)-lysidine synthase</fullName>
        <ecNumber evidence="6">6.3.4.19</ecNumber>
    </recommendedName>
    <alternativeName>
        <fullName evidence="6">tRNA(Ile)-2-lysyl-cytidine synthase</fullName>
    </alternativeName>
    <alternativeName>
        <fullName evidence="6">tRNA(Ile)-lysidine synthetase</fullName>
    </alternativeName>
</protein>
<dbReference type="Gene3D" id="3.40.50.620">
    <property type="entry name" value="HUPs"/>
    <property type="match status" value="1"/>
</dbReference>
<dbReference type="InterPro" id="IPR014729">
    <property type="entry name" value="Rossmann-like_a/b/a_fold"/>
</dbReference>
<dbReference type="HAMAP" id="MF_01161">
    <property type="entry name" value="tRNA_Ile_lys_synt"/>
    <property type="match status" value="1"/>
</dbReference>
<evidence type="ECO:0000313" key="9">
    <source>
        <dbReference type="EMBL" id="RXH16417.1"/>
    </source>
</evidence>
<dbReference type="AlphaFoldDB" id="A0AAE5WY70"/>
<dbReference type="Proteomes" id="UP000290401">
    <property type="component" value="Unassembled WGS sequence"/>
</dbReference>
<dbReference type="PANTHER" id="PTHR43033">
    <property type="entry name" value="TRNA(ILE)-LYSIDINE SYNTHASE-RELATED"/>
    <property type="match status" value="1"/>
</dbReference>
<dbReference type="GO" id="GO:0005524">
    <property type="term" value="F:ATP binding"/>
    <property type="evidence" value="ECO:0007669"/>
    <property type="project" value="UniProtKB-UniRule"/>
</dbReference>
<evidence type="ECO:0000313" key="8">
    <source>
        <dbReference type="EMBL" id="QAU45095.1"/>
    </source>
</evidence>
<evidence type="ECO:0000256" key="2">
    <source>
        <dbReference type="ARBA" id="ARBA00022694"/>
    </source>
</evidence>
<comment type="catalytic activity">
    <reaction evidence="5 6">
        <text>cytidine(34) in tRNA(Ile2) + L-lysine + ATP = lysidine(34) in tRNA(Ile2) + AMP + diphosphate + H(+)</text>
        <dbReference type="Rhea" id="RHEA:43744"/>
        <dbReference type="Rhea" id="RHEA-COMP:10625"/>
        <dbReference type="Rhea" id="RHEA-COMP:10670"/>
        <dbReference type="ChEBI" id="CHEBI:15378"/>
        <dbReference type="ChEBI" id="CHEBI:30616"/>
        <dbReference type="ChEBI" id="CHEBI:32551"/>
        <dbReference type="ChEBI" id="CHEBI:33019"/>
        <dbReference type="ChEBI" id="CHEBI:82748"/>
        <dbReference type="ChEBI" id="CHEBI:83665"/>
        <dbReference type="ChEBI" id="CHEBI:456215"/>
        <dbReference type="EC" id="6.3.4.19"/>
    </reaction>
</comment>
<evidence type="ECO:0000313" key="11">
    <source>
        <dbReference type="Proteomes" id="UP000290401"/>
    </source>
</evidence>
<accession>A0AAE5WY70</accession>
<feature type="binding site" evidence="6">
    <location>
        <begin position="32"/>
        <end position="37"/>
    </location>
    <ligand>
        <name>ATP</name>
        <dbReference type="ChEBI" id="CHEBI:30616"/>
    </ligand>
</feature>